<reference evidence="2" key="1">
    <citation type="journal article" date="2019" name="Int. J. Syst. Evol. Microbiol.">
        <title>The Global Catalogue of Microorganisms (GCM) 10K type strain sequencing project: providing services to taxonomists for standard genome sequencing and annotation.</title>
        <authorList>
            <consortium name="The Broad Institute Genomics Platform"/>
            <consortium name="The Broad Institute Genome Sequencing Center for Infectious Disease"/>
            <person name="Wu L."/>
            <person name="Ma J."/>
        </authorList>
    </citation>
    <scope>NUCLEOTIDE SEQUENCE [LARGE SCALE GENOMIC DNA]</scope>
    <source>
        <strain evidence="2">CECT 7806</strain>
    </source>
</reference>
<organism evidence="1 2">
    <name type="scientific">Methylobacterium longum</name>
    <dbReference type="NCBI Taxonomy" id="767694"/>
    <lineage>
        <taxon>Bacteria</taxon>
        <taxon>Pseudomonadati</taxon>
        <taxon>Pseudomonadota</taxon>
        <taxon>Alphaproteobacteria</taxon>
        <taxon>Hyphomicrobiales</taxon>
        <taxon>Methylobacteriaceae</taxon>
        <taxon>Methylobacterium</taxon>
    </lineage>
</organism>
<dbReference type="EMBL" id="JAUFPT010000043">
    <property type="protein sequence ID" value="MDN3571729.1"/>
    <property type="molecule type" value="Genomic_DNA"/>
</dbReference>
<gene>
    <name evidence="1" type="ORF">QWZ18_13965</name>
</gene>
<evidence type="ECO:0000313" key="1">
    <source>
        <dbReference type="EMBL" id="MDN3571729.1"/>
    </source>
</evidence>
<keyword evidence="2" id="KW-1185">Reference proteome</keyword>
<protein>
    <submittedName>
        <fullName evidence="1">Uncharacterized protein</fullName>
    </submittedName>
</protein>
<name>A0ABT8APL4_9HYPH</name>
<dbReference type="Proteomes" id="UP001244297">
    <property type="component" value="Unassembled WGS sequence"/>
</dbReference>
<evidence type="ECO:0000313" key="2">
    <source>
        <dbReference type="Proteomes" id="UP001244297"/>
    </source>
</evidence>
<comment type="caution">
    <text evidence="1">The sequence shown here is derived from an EMBL/GenBank/DDBJ whole genome shotgun (WGS) entry which is preliminary data.</text>
</comment>
<accession>A0ABT8APL4</accession>
<dbReference type="RefSeq" id="WP_238288114.1">
    <property type="nucleotide sequence ID" value="NZ_BPQS01000012.1"/>
</dbReference>
<sequence length="67" mass="7319">MAKARDLSPALQDEIARHMLAFVGDEGSVYRFTPEEEAELDESRVAEARGACATDAEIRALRAKLGL</sequence>
<proteinExistence type="predicted"/>